<dbReference type="EMBL" id="CAQQ02186884">
    <property type="status" value="NOT_ANNOTATED_CDS"/>
    <property type="molecule type" value="Genomic_DNA"/>
</dbReference>
<dbReference type="Proteomes" id="UP000015102">
    <property type="component" value="Unassembled WGS sequence"/>
</dbReference>
<evidence type="ECO:0008006" key="3">
    <source>
        <dbReference type="Google" id="ProtNLM"/>
    </source>
</evidence>
<dbReference type="InterPro" id="IPR012337">
    <property type="entry name" value="RNaseH-like_sf"/>
</dbReference>
<proteinExistence type="predicted"/>
<reference evidence="1" key="2">
    <citation type="submission" date="2015-06" db="UniProtKB">
        <authorList>
            <consortium name="EnsemblMetazoa"/>
        </authorList>
    </citation>
    <scope>IDENTIFICATION</scope>
</reference>
<dbReference type="Gene3D" id="3.30.420.10">
    <property type="entry name" value="Ribonuclease H-like superfamily/Ribonuclease H"/>
    <property type="match status" value="1"/>
</dbReference>
<keyword evidence="2" id="KW-1185">Reference proteome</keyword>
<protein>
    <recommendedName>
        <fullName evidence="3">Integrase catalytic domain-containing protein</fullName>
    </recommendedName>
</protein>
<reference evidence="2" key="1">
    <citation type="submission" date="2013-02" db="EMBL/GenBank/DDBJ databases">
        <authorList>
            <person name="Hughes D."/>
        </authorList>
    </citation>
    <scope>NUCLEOTIDE SEQUENCE</scope>
    <source>
        <strain>Durham</strain>
        <strain evidence="2">NC isolate 2 -- Noor lab</strain>
    </source>
</reference>
<accession>T1GGR7</accession>
<sequence>MVKKRYSAITVEHSLYKWVKVFIIPKQQAETVAQMLVDNWISRFSVTIELHSDQGRNLESNVFLKMCQILNISKTRTTRIYSAIIVEN</sequence>
<dbReference type="SUPFAM" id="SSF53098">
    <property type="entry name" value="Ribonuclease H-like"/>
    <property type="match status" value="1"/>
</dbReference>
<dbReference type="AlphaFoldDB" id="T1GGR7"/>
<evidence type="ECO:0000313" key="2">
    <source>
        <dbReference type="Proteomes" id="UP000015102"/>
    </source>
</evidence>
<dbReference type="EnsemblMetazoa" id="MESCA002595-RA">
    <property type="protein sequence ID" value="MESCA002595-PA"/>
    <property type="gene ID" value="MESCA002595"/>
</dbReference>
<dbReference type="GO" id="GO:0003676">
    <property type="term" value="F:nucleic acid binding"/>
    <property type="evidence" value="ECO:0007669"/>
    <property type="project" value="InterPro"/>
</dbReference>
<name>T1GGR7_MEGSC</name>
<dbReference type="InterPro" id="IPR036397">
    <property type="entry name" value="RNaseH_sf"/>
</dbReference>
<evidence type="ECO:0000313" key="1">
    <source>
        <dbReference type="EnsemblMetazoa" id="MESCA002595-PA"/>
    </source>
</evidence>
<organism evidence="1 2">
    <name type="scientific">Megaselia scalaris</name>
    <name type="common">Humpbacked fly</name>
    <name type="synonym">Phora scalaris</name>
    <dbReference type="NCBI Taxonomy" id="36166"/>
    <lineage>
        <taxon>Eukaryota</taxon>
        <taxon>Metazoa</taxon>
        <taxon>Ecdysozoa</taxon>
        <taxon>Arthropoda</taxon>
        <taxon>Hexapoda</taxon>
        <taxon>Insecta</taxon>
        <taxon>Pterygota</taxon>
        <taxon>Neoptera</taxon>
        <taxon>Endopterygota</taxon>
        <taxon>Diptera</taxon>
        <taxon>Brachycera</taxon>
        <taxon>Muscomorpha</taxon>
        <taxon>Platypezoidea</taxon>
        <taxon>Phoridae</taxon>
        <taxon>Megaseliini</taxon>
        <taxon>Megaselia</taxon>
    </lineage>
</organism>
<dbReference type="STRING" id="36166.T1GGR7"/>
<dbReference type="HOGENOM" id="CLU_2471649_0_0_1"/>